<dbReference type="InterPro" id="IPR027417">
    <property type="entry name" value="P-loop_NTPase"/>
</dbReference>
<keyword evidence="1" id="KW-0235">DNA replication</keyword>
<sequence>MPSTRVDSVLGKRAQRQDQSSYCEQLQTPDPTPESKRLRTSSVLNGDGNKENIPPFALNALNENASPTISARGTRALRRSATETTIQSTPVKSKQRNDRSASISSTPTTPATIISSLHISTPPPTPPTLLPFHIQARALLRATCDDIDQLPGREEERRILAISSLSPSRAMIKASIKVSTFPVRREELADVKIIIINCMALNDVDALWQRMFEELNTSKMSKAAGRSMKPLKGREGAEAVVAAMKTKCIMVLDELDHIVPTSQSFASLLSLPKLSSGLLRVLAIANTHTLSTTTTPNICTLHFAPYTSAQLLQILQSRLTHLYESEKFSALMKKFLPVPTLTLVAKKVASLTGDVRCLFEVLRGGIDLATKPSSNAGQSSILAATYVVTPAHILSALKKHTPTPTNTPSPQESASSASNSAIVLKISALGLQARLVLLAVLLSSRRLKAGLTLSHLSSPLMKSSNSGVFSKSFDMDTHQLHGYYSNMLSRGDSDLCSPASKSEFVDLIGMLEGNGLVNVATVTSSSPTKMSKRTFGRSTSFTSAKNKSASTGNVRLGPGVWVDEVLQGLGINNVNSSDVREEEARALWMSESSRLSKEVKALQTKSIKPAAAGFADAFED</sequence>
<protein>
    <recommendedName>
        <fullName evidence="3">Cdc6/ORC1-like ATPase lid domain-containing protein</fullName>
    </recommendedName>
</protein>
<dbReference type="GO" id="GO:0033314">
    <property type="term" value="P:mitotic DNA replication checkpoint signaling"/>
    <property type="evidence" value="ECO:0007669"/>
    <property type="project" value="TreeGrafter"/>
</dbReference>
<comment type="caution">
    <text evidence="4">The sequence shown here is derived from an EMBL/GenBank/DDBJ whole genome shotgun (WGS) entry which is preliminary data.</text>
</comment>
<evidence type="ECO:0000256" key="1">
    <source>
        <dbReference type="ARBA" id="ARBA00022705"/>
    </source>
</evidence>
<evidence type="ECO:0000256" key="2">
    <source>
        <dbReference type="SAM" id="MobiDB-lite"/>
    </source>
</evidence>
<dbReference type="Gene3D" id="1.10.8.60">
    <property type="match status" value="1"/>
</dbReference>
<dbReference type="OrthoDB" id="1926878at2759"/>
<feature type="compositionally biased region" description="Polar residues" evidence="2">
    <location>
        <begin position="82"/>
        <end position="92"/>
    </location>
</feature>
<dbReference type="InterPro" id="IPR050311">
    <property type="entry name" value="ORC1/CDC6"/>
</dbReference>
<dbReference type="PANTHER" id="PTHR10763:SF26">
    <property type="entry name" value="CELL DIVISION CONTROL PROTEIN 6 HOMOLOG"/>
    <property type="match status" value="1"/>
</dbReference>
<dbReference type="Gene3D" id="3.40.50.300">
    <property type="entry name" value="P-loop containing nucleotide triphosphate hydrolases"/>
    <property type="match status" value="1"/>
</dbReference>
<feature type="region of interest" description="Disordered" evidence="2">
    <location>
        <begin position="67"/>
        <end position="109"/>
    </location>
</feature>
<dbReference type="Proteomes" id="UP000518752">
    <property type="component" value="Unassembled WGS sequence"/>
</dbReference>
<dbReference type="EMBL" id="JAACJN010000002">
    <property type="protein sequence ID" value="KAF5393365.1"/>
    <property type="molecule type" value="Genomic_DNA"/>
</dbReference>
<dbReference type="GO" id="GO:0003688">
    <property type="term" value="F:DNA replication origin binding"/>
    <property type="evidence" value="ECO:0007669"/>
    <property type="project" value="TreeGrafter"/>
</dbReference>
<feature type="compositionally biased region" description="Low complexity" evidence="2">
    <location>
        <begin position="100"/>
        <end position="109"/>
    </location>
</feature>
<proteinExistence type="predicted"/>
<dbReference type="GO" id="GO:0006270">
    <property type="term" value="P:DNA replication initiation"/>
    <property type="evidence" value="ECO:0007669"/>
    <property type="project" value="TreeGrafter"/>
</dbReference>
<dbReference type="AlphaFoldDB" id="A0A8H5MGA8"/>
<gene>
    <name evidence="4" type="ORF">D9757_000526</name>
</gene>
<reference evidence="4 5" key="1">
    <citation type="journal article" date="2020" name="ISME J.">
        <title>Uncovering the hidden diversity of litter-decomposition mechanisms in mushroom-forming fungi.</title>
        <authorList>
            <person name="Floudas D."/>
            <person name="Bentzer J."/>
            <person name="Ahren D."/>
            <person name="Johansson T."/>
            <person name="Persson P."/>
            <person name="Tunlid A."/>
        </authorList>
    </citation>
    <scope>NUCLEOTIDE SEQUENCE [LARGE SCALE GENOMIC DNA]</scope>
    <source>
        <strain evidence="4 5">CBS 406.79</strain>
    </source>
</reference>
<dbReference type="PANTHER" id="PTHR10763">
    <property type="entry name" value="CELL DIVISION CONTROL PROTEIN 6-RELATED"/>
    <property type="match status" value="1"/>
</dbReference>
<keyword evidence="5" id="KW-1185">Reference proteome</keyword>
<evidence type="ECO:0000259" key="3">
    <source>
        <dbReference type="Pfam" id="PF22606"/>
    </source>
</evidence>
<feature type="domain" description="Cdc6/ORC1-like ATPase lid" evidence="3">
    <location>
        <begin position="306"/>
        <end position="369"/>
    </location>
</feature>
<dbReference type="SUPFAM" id="SSF52540">
    <property type="entry name" value="P-loop containing nucleoside triphosphate hydrolases"/>
    <property type="match status" value="1"/>
</dbReference>
<organism evidence="4 5">
    <name type="scientific">Collybiopsis confluens</name>
    <dbReference type="NCBI Taxonomy" id="2823264"/>
    <lineage>
        <taxon>Eukaryota</taxon>
        <taxon>Fungi</taxon>
        <taxon>Dikarya</taxon>
        <taxon>Basidiomycota</taxon>
        <taxon>Agaricomycotina</taxon>
        <taxon>Agaricomycetes</taxon>
        <taxon>Agaricomycetidae</taxon>
        <taxon>Agaricales</taxon>
        <taxon>Marasmiineae</taxon>
        <taxon>Omphalotaceae</taxon>
        <taxon>Collybiopsis</taxon>
    </lineage>
</organism>
<feature type="region of interest" description="Disordered" evidence="2">
    <location>
        <begin position="1"/>
        <end position="51"/>
    </location>
</feature>
<dbReference type="Pfam" id="PF22606">
    <property type="entry name" value="Cdc6-ORC-like_ATPase_lid"/>
    <property type="match status" value="1"/>
</dbReference>
<evidence type="ECO:0000313" key="5">
    <source>
        <dbReference type="Proteomes" id="UP000518752"/>
    </source>
</evidence>
<accession>A0A8H5MGA8</accession>
<name>A0A8H5MGA8_9AGAR</name>
<evidence type="ECO:0000313" key="4">
    <source>
        <dbReference type="EMBL" id="KAF5393365.1"/>
    </source>
</evidence>
<dbReference type="InterPro" id="IPR054425">
    <property type="entry name" value="Cdc6_ORC1-like_ATPase_lid"/>
</dbReference>
<dbReference type="GO" id="GO:0005634">
    <property type="term" value="C:nucleus"/>
    <property type="evidence" value="ECO:0007669"/>
    <property type="project" value="TreeGrafter"/>
</dbReference>
<feature type="compositionally biased region" description="Polar residues" evidence="2">
    <location>
        <begin position="17"/>
        <end position="29"/>
    </location>
</feature>